<name>A0A6J6GFU8_9ZZZZ</name>
<proteinExistence type="predicted"/>
<dbReference type="EMBL" id="CAEZUE010000126">
    <property type="protein sequence ID" value="CAB4597954.1"/>
    <property type="molecule type" value="Genomic_DNA"/>
</dbReference>
<organism evidence="3">
    <name type="scientific">freshwater metagenome</name>
    <dbReference type="NCBI Taxonomy" id="449393"/>
    <lineage>
        <taxon>unclassified sequences</taxon>
        <taxon>metagenomes</taxon>
        <taxon>ecological metagenomes</taxon>
    </lineage>
</organism>
<dbReference type="PANTHER" id="PTHR43689:SF8">
    <property type="entry name" value="ALPHA_BETA-HYDROLASES SUPERFAMILY PROTEIN"/>
    <property type="match status" value="1"/>
</dbReference>
<evidence type="ECO:0000259" key="2">
    <source>
        <dbReference type="Pfam" id="PF12697"/>
    </source>
</evidence>
<evidence type="ECO:0000256" key="1">
    <source>
        <dbReference type="SAM" id="Phobius"/>
    </source>
</evidence>
<keyword evidence="1" id="KW-1133">Transmembrane helix</keyword>
<dbReference type="GO" id="GO:0003824">
    <property type="term" value="F:catalytic activity"/>
    <property type="evidence" value="ECO:0007669"/>
    <property type="project" value="InterPro"/>
</dbReference>
<dbReference type="AlphaFoldDB" id="A0A6J6GFU8"/>
<dbReference type="SUPFAM" id="SSF53474">
    <property type="entry name" value="alpha/beta-Hydrolases"/>
    <property type="match status" value="1"/>
</dbReference>
<dbReference type="PRINTS" id="PR00412">
    <property type="entry name" value="EPOXHYDRLASE"/>
</dbReference>
<reference evidence="3" key="1">
    <citation type="submission" date="2020-05" db="EMBL/GenBank/DDBJ databases">
        <authorList>
            <person name="Chiriac C."/>
            <person name="Salcher M."/>
            <person name="Ghai R."/>
            <person name="Kavagutti S V."/>
        </authorList>
    </citation>
    <scope>NUCLEOTIDE SEQUENCE</scope>
</reference>
<sequence>MKKFLKVVGWIVAVLVAAFLVVPFLIPFESSGTQTYRDAAGADAEFVQAGGIDVHVERRDYTGDCGCDAPLIVLMHGFGASTYSWRDVLDPLSEFGEVIAYDRPAFGFTERPTEWSGTNPYGFDGNFAILDDLISKFGSGRDVVLVGHSAGGQLAAEYARLNPTSVSSLVLVDPAILTTGGTPNGLDWLWGVPQIDRLGPILVGGIASSGMDLLSESYADQSKLTEAVIAGYRAPLTVTGWEEGFWNFSTAPRTNDLADNLDDVWMPVLLITGDADTVVPTADTVALNSMFPDSRLVIVENAGHLPQEEKPSDFMAAITVHWKELAR</sequence>
<keyword evidence="1" id="KW-0812">Transmembrane</keyword>
<accession>A0A6J6GFU8</accession>
<gene>
    <name evidence="3" type="ORF">UFOPK1788_00905</name>
</gene>
<dbReference type="PRINTS" id="PR00111">
    <property type="entry name" value="ABHYDROLASE"/>
</dbReference>
<evidence type="ECO:0000313" key="3">
    <source>
        <dbReference type="EMBL" id="CAB4597954.1"/>
    </source>
</evidence>
<protein>
    <submittedName>
        <fullName evidence="3">Unannotated protein</fullName>
    </submittedName>
</protein>
<dbReference type="InterPro" id="IPR029058">
    <property type="entry name" value="AB_hydrolase_fold"/>
</dbReference>
<dbReference type="PANTHER" id="PTHR43689">
    <property type="entry name" value="HYDROLASE"/>
    <property type="match status" value="1"/>
</dbReference>
<dbReference type="InterPro" id="IPR000073">
    <property type="entry name" value="AB_hydrolase_1"/>
</dbReference>
<keyword evidence="1" id="KW-0472">Membrane</keyword>
<dbReference type="Gene3D" id="3.40.50.1820">
    <property type="entry name" value="alpha/beta hydrolase"/>
    <property type="match status" value="1"/>
</dbReference>
<dbReference type="Pfam" id="PF12697">
    <property type="entry name" value="Abhydrolase_6"/>
    <property type="match status" value="1"/>
</dbReference>
<feature type="domain" description="AB hydrolase-1" evidence="2">
    <location>
        <begin position="72"/>
        <end position="317"/>
    </location>
</feature>
<feature type="transmembrane region" description="Helical" evidence="1">
    <location>
        <begin position="7"/>
        <end position="26"/>
    </location>
</feature>
<dbReference type="InterPro" id="IPR000639">
    <property type="entry name" value="Epox_hydrolase-like"/>
</dbReference>